<accession>A0A3A4QZH2</accession>
<gene>
    <name evidence="3" type="ORF">C4541_08860</name>
</gene>
<reference evidence="3 4" key="1">
    <citation type="journal article" date="2017" name="ISME J.">
        <title>Energy and carbon metabolisms in a deep terrestrial subsurface fluid microbial community.</title>
        <authorList>
            <person name="Momper L."/>
            <person name="Jungbluth S.P."/>
            <person name="Lee M.D."/>
            <person name="Amend J.P."/>
        </authorList>
    </citation>
    <scope>NUCLEOTIDE SEQUENCE [LARGE SCALE GENOMIC DNA]</scope>
    <source>
        <strain evidence="3">SURF_26</strain>
    </source>
</reference>
<dbReference type="PROSITE" id="PS50123">
    <property type="entry name" value="CHER"/>
    <property type="match status" value="5"/>
</dbReference>
<comment type="caution">
    <text evidence="3">The sequence shown here is derived from an EMBL/GenBank/DDBJ whole genome shotgun (WGS) entry which is preliminary data.</text>
</comment>
<sequence length="5127" mass="584467">MRKLLCLCFILTFYLMHFLNTETVFPSSQTYGLLVNDAENASVEVVAQHEGSSGLCLVYLEDAHCNYLAQKELSTFIHFLTTNTPLELIAVEGSQGDILTDLFATFPVDGTRKRIAENLLKNGVISGEEYYTISSGNPVKIVGVDSEQLYRLNISWFEAFYSLCEPVRAYLDDIRYGLFCAKEDTYNQSLFEFEKEVISFREGTNDIVRLIAKSASIIPGWEGVIDGYPELAESYRLLTEQKEYTEERLTEESKSIISHFTARASVEDANSAKKLFFDHLTGKLNDTAFFSALLNRARSAFPDTPELYASLQRHTDIQEKLERIDTHRIPEQAESYISECYSLLLQTDREKAIHELALEFKYIEHLMTLNVTRNEYNDHLSGHKAMASLNAFIEKYMELDTPSPVDEGMSGTLRSCAEATCQFYNIASERDNILLENTLHAMEASGLSDALLIAGGFHSDAVLDECRKRDISCIVIRPSRVGTIDFNRYASILLRSEQGKPTADSGQSGTTFLRAASFFATHSFDDLDHLMEFRTQFIFNAMLNSLDSFSQLEIFNLVKNWRAAFIAAIEMRYPQGSSEAINALALFDFMVTDIFAFGNIEVNPEEQSIMLFAHGEALKISRIEEYGIEVERLPDLPEKIQTERALELNNSLFRLKNTQVFIAAWSIADEMSENIGHGDAPYGIQYIAALNKRGIEPVVVLPPKAEEFEMTLGKYEVMRGERNLKYRYATFAESGELLELDKKGVPQGFIGFKGKPLVISVGSSLDKEFDSRLKTLEKQFMEMTPSLVRPIFIRVPTVGTRLQPAPRINTIDLYFHTPAPDEYLENTIETGFTVDEPLFELIRSIRNNGKPALRTQIMQSLNDISKGYFQQVFLTVPRAEALKNGDWIFRFIADPSDAELAAFMHAIARQDKPQMLFTSYSEAKPADKRHKNFLKNHVSFIDLETPGNSRIDDQSKILIINLPPITSDVVLKLIGASDIAALSGERTFTEGLIMNKFGVGPALLFRPSRTEQTQLLSYPLISSHLRSFYDKIEPYLSIQDDAGMDHLSDWDPSQPLTPEAAAIHSLLFDPQNQLLMGYAYKSIVKPVNGLNTLSDLIRDLDEGFPHSHLIASHTYETKALALNLLDKWLMDKEINPTSLQGQKEFVSKYLSAAIKDVIMGMARTGHTDATVRALLTQFTASIVDMYSDVLASFKVANSPALVSSFRGNITRYMSSLELAGNGHLFIPVSTGGKLYYEHVFIEWSPFTSAKERAKVPFQRSELVTPQIKDRMRQDLSDRELVQAIFTDFFGPDYLRSLPSLAAGDERPPFFHGSAVQLDRMENHISTILVNDLRKIVKRHRYELISTTGSADLRALHAYLKKYPDSKMSEELSAVAAMAKEFAYAPDSHTTAFFRDYEGWLPDLESYLNDLLFQKTTNNDYTLSIRSVGSSIGKEAYSLAAIVQNKLNTFARSHIFASMPESAQKEKRIAEWVELWDVRIYAVDLGINRLATTRQGSYLLHDYEISFFRDHPEYKTIFAEYNQLTSDTVVAEVKTSIKKWIVPMMLDLDKNASSLIDIPAEITFSLNIFPYLNLQETVYQALIGSANDEYKSFYAYNELFNESPTSHDMFPDQKLVFPPHNTLSPSFLAAIATRMQVLTPERLAHISGLKTETLNSIINPAKPTPEKTPLNDFYRVHAMSLFETFLNDVQLGGDNQQQIKTFIETTYLPYIKEFIVRLMGIGFHAEIIHAQVSLLNEQFIRIFDDLLTKLEFPSAPKMVAYLREQARLRLAELSFTGNHLFVPLHGPKEGLFEHIYFADVSFSLFENLQAKREHINEVVSKKTKERIQYDESDLLAARKIIDLMNLRLEDNGFDYLDLPPTYKSTPYQNNVFKNHLARTALDYLRAMSKKYAHQLTPLYGEATLETLHLYLTSLINIQSAQPASYALDEFYALKDIIATPHELATERMDIRKYGRTRFFNRPDQWLDELNIFVHDLIRQKAVRGDYTLTVRSIGASIGKEAYSLAAVVEKNLLEYARTIFFAGVLDPQQKETLVQDWVNSWNVNVYAFDLALMRLASAKTGIFRLSQNEHAFFEQHSEYAGMFTEKVAAEGAPTRFPFNAQVNQRLQRWLIPRYLNLNEDLTPLTDTPAEITFSNRVLVFMDKPDRLIRTVIQTTNPLYKSYYGYNSRNETALIKPIIKQLLSDENASPHIIPPRQLPEPEIIYRLALDHGLRNPQELSAIFGVTDKYMGFVFSPSLISKLEELMDRYAGDTLLGIDYIADHKAFIDNMFKPYMVDFVLNTSRLGIKVKDLVHDLNIVQTMLPVMYARKLEEIGSSANKKNLVENFRNEVDKFFSAFEVLPNGDVLIEFTFQGNTMYEHFTRDLQAFTAHPERISMQGTASQIIPNIQKPALIKDIEETAQVLAVMKESGAVDFAKIFKAWQDMGLKDAQAVPLWQETAVFRYFPYTKSQEEVLQNRLASILRPAFHDIARKYERRLMSATGLTGLDALLKFIRMIDLKQTAATKYDNTDLIADIQNTIPPDETVQPDLMPASSVFMRDNMLFRKPFNRYLHDLIAQKEANDDLSITIKSLGSGQGKEVYAIAHMVEQALLEYAEKQVFSYIEDTFVRAKLANRWVDSWNVKIYVFEKSTPRLFLAGQGIYTLSASEDEFFSAHSEYKNFFHDRSNISGVSLVSMRPRLQSWIRPVKTDLEKDSSPVSKIVSEITFALNIYPYLKDPADTAEKVLASFHPDYKVFYLANRHESLPPDPLDALENQPFTLPPAKLPGIEGIASLLAVQPHLSVDDLIATLGLPDENIEALFPFLQQFTELTSRLNNFKKANGDAFLQPASIELFLKKEVTPQIIQMVMDSVVRQAPYEAIKQDFNVLKDFLIETFTDILDKTDMYDKARAIRKTSLMVKDFFDSLELSRLGDLFIPIQFEGKTVYIHASVDFQAFMPDLEAEHLPAVVIDYTSEKEKNDIIREHEATFYIKQIFDYSGLIDFDDLLASWHDKDEFLNSPFHLWEEFLMFGAFPSSDRQVNMVKTHFAALTHGYFQSLVRDFADQLTTSTGEATLAGLANYVLTAESGVYAQIPKHELLMNSIRNALFNMGIPQFETGITRFFRDHPSFYNQFNGYLNNLIITKVAAGDLSISIKSVGASIGKEAYSVAAMVEHALLQYARTVRYAGIEDESERERLVQQWVDSWDVSVFAYDKIPQRFFFMKEGTYEITKAEMRFFDDDYPEYKDMFSSIDTFEGRTFGRIKPRLKRWIRPVQIDLELNPGDLNKTPTEITFAMHILYHLNNKDEVIAALRNSVSPAYQSFIAYNTLISPQKVGTEEAPFTLSPSIFPPSKLIEQLIYDGLYTSRDQISSLLGLNENQKYLLEIYFGIRRDIQSLIQQFKNNYSGALDYPDSHRSFVRNELRPYVRRYIQKSLQQQVSFEDVTGALALMSSLLSTYYDDLLQRNGITDTSVAITSFGKITGSFFPSVAFYQPSHFFMSVPDNPELSEHIYLSSKPGNPASVVTELIPERVKQQIIQDSKDIDTAHAIMRLPSVLFQIDYYVNNNELPPQYMKEDTNMLILRDTIAGLMVERFHMLAEKYEKRISDETGSSTIEGLYKYLAARTERGAAVKDPVMSELNMMLKEISVPASQGKTAFFRNYAMWVNELRHFLDDIITQKTAAGDKTLTVRSVASAVGKEAYSIGAVTEQALLSYARTYLFLDIDNTEEREEQIQLWVDSWDVRIYGFDINPLRLALARQGVYKYNPDEFEFFDPKSSTNNYMKQYRSGFEIDTEQGIVSPNGRIKRWFYPQLIDLDGNHSALTNRQAEVTFTKNILMYLDQPDQLFLSLINSTNPAYKAFMEFNETSRLSFSLLRSRFSDGQYQILPPGRLPDPAVLVNLLAQFNGDETDLLLGILGLDSDQDAVVRVILETLPEIEEVASDLFTTPNRDFTQDYIDELVNFDMRIAVRDLITELLLEGKTKPFIRDTLDYLKTILPHYFIHKLKANGLPPTDSAVSYFNTAAKALFDSISITDGNHLFIPVNLYGRPMIEHTYIDFNLFHPDPKLRNTPSVTTVFLDPQLLPSVLRTLEDLPAARAVIDSMGINLKSLFEEWTDPEKYQAGAGFVPTYTGDYTQDNQLRDTIAELLLDELKSLVDKHDDTLYAIYGDANLHTLNRHVQRALKGTHPEDRALLEDLKVLRSHIITYNINGFTTFFRSSEVLMEPLTAYLNDLILLKAARDEYTLTLTSVGASFGKEPYSLAALVYQSLHSYAEQYVFQSVSDPEEREILISEWISSWDVRIYAVDNSLQKLATLKTGVYNVTEANQMFKAGTAYSNDYLYLTETRPDLAGILFSARYQLPPEDVEFRGEPTQNNRFRGQVNEVLRSWVTPVYFDVESKKTLGSVLPRPSEIVFAMNIMTYLDSPNKKPAPADSSNNRDRLAASLENISSSRYKSFIAFNTLLGTAPAPHNKLDGQPFTLPMHDKPEISDVHNLVQTSGITDPARIISILGLTADATDMVNSYMSLFSALSDLVDNYYLTYPDDFLTVRGHRLFMSRILRFYIRHTLTAKVTSTGTIEMDANLLDQIQVLTTEAYRLTLTKAGWLSKRAVRVFSDELENFLESIQVVDGKDLFIPVYDHDTRFYEHTAVNSGDYRSFIKNAMHDLISQNFQRDKIDLLDPEPAYTTTTTILTEQTKNQRIADLHDEQRIRSFINKDSLDTAFPFILADMVPVEYISSDSLLRDPVPMDLKKWPFLDSVPYKTDRQREHARSILARASLDYFRKLAQKYEDELLHRYNRADVKSLFEYMAYLKGISKAVRSKSVHPLIRDMEAFTADLSTPYKSENFNATVTTSTTYFFRDSDEWLNPLEKYIFELISMKAVTGDLSFSARSIGSCTGKEAYTIAAVIQKMLRVYARDIAFADLKPGREKEEAIEQWINSWNIQVHMIDLLYQRLAVAQEGIYMLSRSELDFFESHPEYRSMFSSVSITEHDGRSIAGIADLSPRLRSWIVPHRMDLLENTSALEQIPAEITFAMNLLPFIENPQKEELYQALLTTSNPGYKSFFLYNSAFTLPPAEHRMIDGQEFVVPPHQLPDRAQIENIALYYGISTLQELSALFGLPAAQFEELFGTIEEPHQRLNDSIERSNLVDSMM</sequence>
<feature type="domain" description="CheR-type methyltransferase" evidence="2">
    <location>
        <begin position="4764"/>
        <end position="5034"/>
    </location>
</feature>
<feature type="domain" description="CheR-type methyltransferase" evidence="2">
    <location>
        <begin position="1924"/>
        <end position="2145"/>
    </location>
</feature>
<dbReference type="InterPro" id="IPR000780">
    <property type="entry name" value="CheR_MeTrfase"/>
</dbReference>
<name>A0A3A4QZH2_9BACT</name>
<dbReference type="GO" id="GO:0008757">
    <property type="term" value="F:S-adenosylmethionine-dependent methyltransferase activity"/>
    <property type="evidence" value="ECO:0007669"/>
    <property type="project" value="InterPro"/>
</dbReference>
<organism evidence="3 4">
    <name type="scientific">Candidatus Auribacter fodinae</name>
    <dbReference type="NCBI Taxonomy" id="2093366"/>
    <lineage>
        <taxon>Bacteria</taxon>
        <taxon>Pseudomonadati</taxon>
        <taxon>Candidatus Auribacterota</taxon>
        <taxon>Candidatus Auribacteria</taxon>
        <taxon>Candidatus Auribacterales</taxon>
        <taxon>Candidatus Auribacteraceae</taxon>
        <taxon>Candidatus Auribacter</taxon>
    </lineage>
</organism>
<feature type="domain" description="CheR-type methyltransferase" evidence="2">
    <location>
        <begin position="1333"/>
        <end position="1497"/>
    </location>
</feature>
<dbReference type="PANTHER" id="PTHR24422">
    <property type="entry name" value="CHEMOTAXIS PROTEIN METHYLTRANSFERASE"/>
    <property type="match status" value="1"/>
</dbReference>
<dbReference type="PANTHER" id="PTHR24422:SF10">
    <property type="entry name" value="CHEMOTAXIS PROTEIN METHYLTRANSFERASE 2"/>
    <property type="match status" value="1"/>
</dbReference>
<evidence type="ECO:0000256" key="1">
    <source>
        <dbReference type="SAM" id="SignalP"/>
    </source>
</evidence>
<evidence type="ECO:0000259" key="2">
    <source>
        <dbReference type="PROSITE" id="PS50123"/>
    </source>
</evidence>
<feature type="domain" description="CheR-type methyltransferase" evidence="2">
    <location>
        <begin position="4188"/>
        <end position="4403"/>
    </location>
</feature>
<dbReference type="Gene3D" id="3.40.50.150">
    <property type="entry name" value="Vaccinia Virus protein VP39"/>
    <property type="match status" value="7"/>
</dbReference>
<dbReference type="Proteomes" id="UP000266426">
    <property type="component" value="Unassembled WGS sequence"/>
</dbReference>
<protein>
    <recommendedName>
        <fullName evidence="2">CheR-type methyltransferase domain-containing protein</fullName>
    </recommendedName>
</protein>
<dbReference type="InterPro" id="IPR050903">
    <property type="entry name" value="Bact_Chemotaxis_MeTrfase"/>
</dbReference>
<evidence type="ECO:0000313" key="4">
    <source>
        <dbReference type="Proteomes" id="UP000266426"/>
    </source>
</evidence>
<dbReference type="EMBL" id="QZJZ01000071">
    <property type="protein sequence ID" value="RJP58129.1"/>
    <property type="molecule type" value="Genomic_DNA"/>
</dbReference>
<evidence type="ECO:0000313" key="3">
    <source>
        <dbReference type="EMBL" id="RJP58129.1"/>
    </source>
</evidence>
<keyword evidence="1" id="KW-0732">Signal</keyword>
<dbReference type="InterPro" id="IPR029063">
    <property type="entry name" value="SAM-dependent_MTases_sf"/>
</dbReference>
<feature type="signal peptide" evidence="1">
    <location>
        <begin position="1"/>
        <end position="19"/>
    </location>
</feature>
<proteinExistence type="predicted"/>
<feature type="chain" id="PRO_5017406575" description="CheR-type methyltransferase domain-containing protein" evidence="1">
    <location>
        <begin position="20"/>
        <end position="5127"/>
    </location>
</feature>
<feature type="domain" description="CheR-type methyltransferase" evidence="2">
    <location>
        <begin position="3631"/>
        <end position="3820"/>
    </location>
</feature>